<evidence type="ECO:0000256" key="3">
    <source>
        <dbReference type="ARBA" id="ARBA00022576"/>
    </source>
</evidence>
<dbReference type="InterPro" id="IPR015424">
    <property type="entry name" value="PyrdxlP-dep_Trfase"/>
</dbReference>
<comment type="caution">
    <text evidence="8">The sequence shown here is derived from an EMBL/GenBank/DDBJ whole genome shotgun (WGS) entry which is preliminary data.</text>
</comment>
<keyword evidence="9" id="KW-1185">Reference proteome</keyword>
<gene>
    <name evidence="8" type="ORF">C6P46_000704</name>
</gene>
<protein>
    <recommendedName>
        <fullName evidence="7">Aminotransferase class I/classII large domain-containing protein</fullName>
    </recommendedName>
</protein>
<dbReference type="InterPro" id="IPR015422">
    <property type="entry name" value="PyrdxlP-dep_Trfase_small"/>
</dbReference>
<accession>A0A9P6VWJ9</accession>
<comment type="similarity">
    <text evidence="2">Belongs to the class-I pyridoxal-phosphate-dependent aminotransferase family.</text>
</comment>
<dbReference type="Pfam" id="PF00155">
    <property type="entry name" value="Aminotran_1_2"/>
    <property type="match status" value="1"/>
</dbReference>
<organism evidence="8 9">
    <name type="scientific">Rhodotorula mucilaginosa</name>
    <name type="common">Yeast</name>
    <name type="synonym">Rhodotorula rubra</name>
    <dbReference type="NCBI Taxonomy" id="5537"/>
    <lineage>
        <taxon>Eukaryota</taxon>
        <taxon>Fungi</taxon>
        <taxon>Dikarya</taxon>
        <taxon>Basidiomycota</taxon>
        <taxon>Pucciniomycotina</taxon>
        <taxon>Microbotryomycetes</taxon>
        <taxon>Sporidiobolales</taxon>
        <taxon>Sporidiobolaceae</taxon>
        <taxon>Rhodotorula</taxon>
    </lineage>
</organism>
<feature type="compositionally biased region" description="Basic and acidic residues" evidence="6">
    <location>
        <begin position="1"/>
        <end position="12"/>
    </location>
</feature>
<evidence type="ECO:0000256" key="6">
    <source>
        <dbReference type="SAM" id="MobiDB-lite"/>
    </source>
</evidence>
<dbReference type="SUPFAM" id="SSF53383">
    <property type="entry name" value="PLP-dependent transferases"/>
    <property type="match status" value="1"/>
</dbReference>
<dbReference type="Gene3D" id="3.90.1150.10">
    <property type="entry name" value="Aspartate Aminotransferase, domain 1"/>
    <property type="match status" value="1"/>
</dbReference>
<dbReference type="Proteomes" id="UP000777482">
    <property type="component" value="Unassembled WGS sequence"/>
</dbReference>
<evidence type="ECO:0000313" key="9">
    <source>
        <dbReference type="Proteomes" id="UP000777482"/>
    </source>
</evidence>
<evidence type="ECO:0000256" key="1">
    <source>
        <dbReference type="ARBA" id="ARBA00001933"/>
    </source>
</evidence>
<dbReference type="GO" id="GO:0030170">
    <property type="term" value="F:pyridoxal phosphate binding"/>
    <property type="evidence" value="ECO:0007669"/>
    <property type="project" value="InterPro"/>
</dbReference>
<dbReference type="EMBL" id="PUHQ01000111">
    <property type="protein sequence ID" value="KAG0655808.1"/>
    <property type="molecule type" value="Genomic_DNA"/>
</dbReference>
<dbReference type="AlphaFoldDB" id="A0A9P6VWJ9"/>
<dbReference type="PANTHER" id="PTHR45744:SF2">
    <property type="entry name" value="TYROSINE AMINOTRANSFERASE"/>
    <property type="match status" value="1"/>
</dbReference>
<reference evidence="8 9" key="1">
    <citation type="submission" date="2020-11" db="EMBL/GenBank/DDBJ databases">
        <title>Kefir isolates.</title>
        <authorList>
            <person name="Marcisauskas S."/>
            <person name="Kim Y."/>
            <person name="Blasche S."/>
        </authorList>
    </citation>
    <scope>NUCLEOTIDE SEQUENCE [LARGE SCALE GENOMIC DNA]</scope>
    <source>
        <strain evidence="8 9">KR</strain>
    </source>
</reference>
<feature type="compositionally biased region" description="Basic and acidic residues" evidence="6">
    <location>
        <begin position="23"/>
        <end position="34"/>
    </location>
</feature>
<dbReference type="InterPro" id="IPR004839">
    <property type="entry name" value="Aminotransferase_I/II_large"/>
</dbReference>
<name>A0A9P6VWJ9_RHOMI</name>
<dbReference type="OrthoDB" id="7042322at2759"/>
<keyword evidence="4" id="KW-0808">Transferase</keyword>
<dbReference type="InterPro" id="IPR015421">
    <property type="entry name" value="PyrdxlP-dep_Trfase_major"/>
</dbReference>
<keyword evidence="3" id="KW-0032">Aminotransferase</keyword>
<dbReference type="InterPro" id="IPR005958">
    <property type="entry name" value="TyrNic_aminoTrfase"/>
</dbReference>
<dbReference type="NCBIfam" id="TIGR01265">
    <property type="entry name" value="tyr_nico_aTase"/>
    <property type="match status" value="1"/>
</dbReference>
<evidence type="ECO:0000256" key="4">
    <source>
        <dbReference type="ARBA" id="ARBA00022679"/>
    </source>
</evidence>
<dbReference type="GO" id="GO:0006572">
    <property type="term" value="P:L-tyrosine catabolic process"/>
    <property type="evidence" value="ECO:0007669"/>
    <property type="project" value="TreeGrafter"/>
</dbReference>
<evidence type="ECO:0000259" key="7">
    <source>
        <dbReference type="Pfam" id="PF00155"/>
    </source>
</evidence>
<dbReference type="PANTHER" id="PTHR45744">
    <property type="entry name" value="TYROSINE AMINOTRANSFERASE"/>
    <property type="match status" value="1"/>
</dbReference>
<keyword evidence="5" id="KW-0663">Pyridoxal phosphate</keyword>
<dbReference type="Gene3D" id="3.40.640.10">
    <property type="entry name" value="Type I PLP-dependent aspartate aminotransferase-like (Major domain)"/>
    <property type="match status" value="1"/>
</dbReference>
<sequence>MGPEILSERRMSADIPRGTRSRHAQERSSAERTDSLNLMGGPRSSQWAETIHARCRAQLFEASLGESATASRCLRGGVDLLTRDFAANAEQRSPVADSAVSRPLACHPIEQHVASVDPRPDRASICRRSDKAMEDGPGQQDAIREVLAAIDLSAPPEAGVAKPLINLGLGDPSVFGNMPPAPESIAAIEESLKSGRALGYPESVGYPDARLAVANYFDEGPNGNWRITAGDVVMTHGASGALEMAISVLAEEGKNVLFPKPLFTAYETMSAVANCEIRYYDLLPEQNWEVDIPHLESLIDENTAFVMLNNPSNPCGSNWSAEHLRAIAAVMNRHQVVVISDEVYAGLAWSVTGPTPAAASEPRIEGKFNRGVFTPYASICGSAPCLVVGAISKRWLAPGHRLGWIVVHDPQGVLVNVRQGLGKWAFRVQGPTSIMQRALPAILANTKESFYLDTMAELERVGKALFERLSRIPGLKPYLPQGAMYLICRYEGLDFANDKEFVTALHKEERVFILPGACFRLDGFIRFVTTTPLPVLLDACERLEAFCTRHRKSVA</sequence>
<evidence type="ECO:0000256" key="2">
    <source>
        <dbReference type="ARBA" id="ARBA00007441"/>
    </source>
</evidence>
<dbReference type="GO" id="GO:0004838">
    <property type="term" value="F:L-tyrosine-2-oxoglutarate transaminase activity"/>
    <property type="evidence" value="ECO:0007669"/>
    <property type="project" value="TreeGrafter"/>
</dbReference>
<evidence type="ECO:0000313" key="8">
    <source>
        <dbReference type="EMBL" id="KAG0655808.1"/>
    </source>
</evidence>
<dbReference type="CDD" id="cd00609">
    <property type="entry name" value="AAT_like"/>
    <property type="match status" value="1"/>
</dbReference>
<proteinExistence type="inferred from homology"/>
<evidence type="ECO:0000256" key="5">
    <source>
        <dbReference type="ARBA" id="ARBA00022898"/>
    </source>
</evidence>
<feature type="region of interest" description="Disordered" evidence="6">
    <location>
        <begin position="1"/>
        <end position="43"/>
    </location>
</feature>
<comment type="cofactor">
    <cofactor evidence="1">
        <name>pyridoxal 5'-phosphate</name>
        <dbReference type="ChEBI" id="CHEBI:597326"/>
    </cofactor>
</comment>
<feature type="domain" description="Aminotransferase class I/classII large" evidence="7">
    <location>
        <begin position="163"/>
        <end position="542"/>
    </location>
</feature>